<dbReference type="InterPro" id="IPR045340">
    <property type="entry name" value="DUF6533"/>
</dbReference>
<feature type="domain" description="DUF6533" evidence="2">
    <location>
        <begin position="7"/>
        <end position="43"/>
    </location>
</feature>
<feature type="transmembrane region" description="Helical" evidence="1">
    <location>
        <begin position="147"/>
        <end position="166"/>
    </location>
</feature>
<keyword evidence="4" id="KW-1185">Reference proteome</keyword>
<dbReference type="Pfam" id="PF20151">
    <property type="entry name" value="DUF6533"/>
    <property type="match status" value="1"/>
</dbReference>
<keyword evidence="1" id="KW-0812">Transmembrane</keyword>
<reference evidence="4" key="2">
    <citation type="submission" date="2015-01" db="EMBL/GenBank/DDBJ databases">
        <title>Evolutionary Origins and Diversification of the Mycorrhizal Mutualists.</title>
        <authorList>
            <consortium name="DOE Joint Genome Institute"/>
            <consortium name="Mycorrhizal Genomics Consortium"/>
            <person name="Kohler A."/>
            <person name="Kuo A."/>
            <person name="Nagy L.G."/>
            <person name="Floudas D."/>
            <person name="Copeland A."/>
            <person name="Barry K.W."/>
            <person name="Cichocki N."/>
            <person name="Veneault-Fourrey C."/>
            <person name="LaButti K."/>
            <person name="Lindquist E.A."/>
            <person name="Lipzen A."/>
            <person name="Lundell T."/>
            <person name="Morin E."/>
            <person name="Murat C."/>
            <person name="Riley R."/>
            <person name="Ohm R."/>
            <person name="Sun H."/>
            <person name="Tunlid A."/>
            <person name="Henrissat B."/>
            <person name="Grigoriev I.V."/>
            <person name="Hibbett D.S."/>
            <person name="Martin F."/>
        </authorList>
    </citation>
    <scope>NUCLEOTIDE SEQUENCE [LARGE SCALE GENOMIC DNA]</scope>
    <source>
        <strain evidence="4">ATCC 200175</strain>
    </source>
</reference>
<feature type="transmembrane region" description="Helical" evidence="1">
    <location>
        <begin position="65"/>
        <end position="86"/>
    </location>
</feature>
<feature type="transmembrane region" description="Helical" evidence="1">
    <location>
        <begin position="98"/>
        <end position="121"/>
    </location>
</feature>
<name>A0A0C9TZH8_PAXIN</name>
<gene>
    <name evidence="3" type="ORF">PAXINDRAFT_14187</name>
</gene>
<dbReference type="OrthoDB" id="2993276at2759"/>
<dbReference type="Proteomes" id="UP000053647">
    <property type="component" value="Unassembled WGS sequence"/>
</dbReference>
<evidence type="ECO:0000256" key="1">
    <source>
        <dbReference type="SAM" id="Phobius"/>
    </source>
</evidence>
<evidence type="ECO:0000259" key="2">
    <source>
        <dbReference type="Pfam" id="PF20151"/>
    </source>
</evidence>
<feature type="transmembrane region" description="Helical" evidence="1">
    <location>
        <begin position="39"/>
        <end position="59"/>
    </location>
</feature>
<protein>
    <recommendedName>
        <fullName evidence="2">DUF6533 domain-containing protein</fullName>
    </recommendedName>
</protein>
<organism evidence="3 4">
    <name type="scientific">Paxillus involutus ATCC 200175</name>
    <dbReference type="NCBI Taxonomy" id="664439"/>
    <lineage>
        <taxon>Eukaryota</taxon>
        <taxon>Fungi</taxon>
        <taxon>Dikarya</taxon>
        <taxon>Basidiomycota</taxon>
        <taxon>Agaricomycotina</taxon>
        <taxon>Agaricomycetes</taxon>
        <taxon>Agaricomycetidae</taxon>
        <taxon>Boletales</taxon>
        <taxon>Paxilineae</taxon>
        <taxon>Paxillaceae</taxon>
        <taxon>Paxillus</taxon>
    </lineage>
</organism>
<proteinExistence type="predicted"/>
<evidence type="ECO:0000313" key="4">
    <source>
        <dbReference type="Proteomes" id="UP000053647"/>
    </source>
</evidence>
<keyword evidence="1" id="KW-0472">Membrane</keyword>
<sequence>MPSTKQIFDYFYQLEDELMLIWSRGGWSIGKALFMPTRYIPFIIIPFMLFSSFAVNVGAHTCKTVLCVLVVLETIAITLSQVIFGLRAKATTFSLNLLAVPLTFAAQAYVTAVVCILHSFLPSVTYGRHPLPINSGCYKTGGSSIDFATYVVIMLADAVTTTLTVYRAYRHFRHTPNALVQNMTRDGVLYCVSVFSMSIANVLIMLLVPPQYTDIITVYQTVMHTMLATRMQLHLRKCDQHAYVDIFTEGSRVPVSPMRFTFPTDV</sequence>
<dbReference type="HOGENOM" id="CLU_035509_11_2_1"/>
<reference evidence="3 4" key="1">
    <citation type="submission" date="2014-06" db="EMBL/GenBank/DDBJ databases">
        <authorList>
            <consortium name="DOE Joint Genome Institute"/>
            <person name="Kuo A."/>
            <person name="Kohler A."/>
            <person name="Nagy L.G."/>
            <person name="Floudas D."/>
            <person name="Copeland A."/>
            <person name="Barry K.W."/>
            <person name="Cichocki N."/>
            <person name="Veneault-Fourrey C."/>
            <person name="LaButti K."/>
            <person name="Lindquist E.A."/>
            <person name="Lipzen A."/>
            <person name="Lundell T."/>
            <person name="Morin E."/>
            <person name="Murat C."/>
            <person name="Sun H."/>
            <person name="Tunlid A."/>
            <person name="Henrissat B."/>
            <person name="Grigoriev I.V."/>
            <person name="Hibbett D.S."/>
            <person name="Martin F."/>
            <person name="Nordberg H.P."/>
            <person name="Cantor M.N."/>
            <person name="Hua S.X."/>
        </authorList>
    </citation>
    <scope>NUCLEOTIDE SEQUENCE [LARGE SCALE GENOMIC DNA]</scope>
    <source>
        <strain evidence="3 4">ATCC 200175</strain>
    </source>
</reference>
<dbReference type="EMBL" id="KN819357">
    <property type="protein sequence ID" value="KIJ12972.1"/>
    <property type="molecule type" value="Genomic_DNA"/>
</dbReference>
<dbReference type="AlphaFoldDB" id="A0A0C9TZH8"/>
<accession>A0A0C9TZH8</accession>
<feature type="transmembrane region" description="Helical" evidence="1">
    <location>
        <begin position="187"/>
        <end position="208"/>
    </location>
</feature>
<evidence type="ECO:0000313" key="3">
    <source>
        <dbReference type="EMBL" id="KIJ12972.1"/>
    </source>
</evidence>
<keyword evidence="1" id="KW-1133">Transmembrane helix</keyword>